<evidence type="ECO:0000313" key="4">
    <source>
        <dbReference type="EMBL" id="OHV97535.1"/>
    </source>
</evidence>
<evidence type="ECO:0008006" key="6">
    <source>
        <dbReference type="Google" id="ProtNLM"/>
    </source>
</evidence>
<evidence type="ECO:0000259" key="3">
    <source>
        <dbReference type="Pfam" id="PF24322"/>
    </source>
</evidence>
<gene>
    <name evidence="4" type="ORF">AKG95_10090</name>
</gene>
<dbReference type="EMBL" id="LFKP01000005">
    <property type="protein sequence ID" value="OHV97535.1"/>
    <property type="molecule type" value="Genomic_DNA"/>
</dbReference>
<protein>
    <recommendedName>
        <fullName evidence="6">DUF3274 domain-containing protein</fullName>
    </recommendedName>
</protein>
<dbReference type="RefSeq" id="WP_071076687.1">
    <property type="nucleotide sequence ID" value="NZ_LFKP01000005.1"/>
</dbReference>
<dbReference type="Proteomes" id="UP000179840">
    <property type="component" value="Unassembled WGS sequence"/>
</dbReference>
<comment type="caution">
    <text evidence="4">The sequence shown here is derived from an EMBL/GenBank/DDBJ whole genome shotgun (WGS) entry which is preliminary data.</text>
</comment>
<feature type="domain" description="Antibacterial effector protein Tle3 C-terminal" evidence="2">
    <location>
        <begin position="601"/>
        <end position="658"/>
    </location>
</feature>
<dbReference type="SUPFAM" id="SSF53474">
    <property type="entry name" value="alpha/beta-Hydrolases"/>
    <property type="match status" value="1"/>
</dbReference>
<sequence length="711" mass="79223">MSPDPTLDNNCILLAEAEGTTLFSHALLHAVTRLPRPGIIIFVHGVNSDGEWYEQAEQGLCDGLNARLKRRDEDLVIPGPAAGQMQAATYTRELTDDGFLNPKRNATTFLQADDANSPVIRFRWGYKANGEELQAFGDGIYLNEKNYWGGGPFANGCSALPDLWGQGLSEELFLWMHIQHMNPTNDRQVYACPPRPYFVFAAWRLARLVQSIRACQHDAPVTIVCHSQGNMVAMAAAFLGETLGASAVADCYVLCNPPYSLLDSNFTENWVSGHLKDEHGNTGRQKYEARTQTLKAFFNILRNRSAMQQDAAFVDECSANRKPERKDSYTAAFDRADYGLHGSTYGRVTLYFNPHDQVISATPVQGIGWRGMSAQEIADTGGEGVFTQRVFAQNHLVGQEKEKDYDIWQRNGQPLTPDSLDFWHPRSLVAEYSIEKGMRASKGIGRKILTFLFAPIVIILAKTAGTRINALPPKSWRLPMKAPKLPEAFLPHSKRFADISDQFDEGCDAPADSLHKDRAAEADGAYAPYRSQGKGDAQTEAALRYEQNGMLRMQARRDGLIEKGKPVTAVDKPEEASKEFNAWRKQEIQNYLAANIDTHATDHSTIMTNPEHAQKALAYDVAVGVCTIRQEALRELRVAADWQILKGLENTDKNKEFFEYYKKGKIKGVPLFEWANDKDSPAKKPESIVDERQNAKPAAPSTNFALRTDGA</sequence>
<feature type="compositionally biased region" description="Basic and acidic residues" evidence="1">
    <location>
        <begin position="675"/>
        <end position="694"/>
    </location>
</feature>
<reference evidence="4 5" key="1">
    <citation type="submission" date="2015-06" db="EMBL/GenBank/DDBJ databases">
        <title>Draft genome sequencing of a biphenyl-degrading bacterium, Janthinobacterium lividum MEG1.</title>
        <authorList>
            <person name="Shimodaira J."/>
            <person name="Hatta T."/>
        </authorList>
    </citation>
    <scope>NUCLEOTIDE SEQUENCE [LARGE SCALE GENOMIC DNA]</scope>
    <source>
        <strain evidence="4 5">MEG1</strain>
    </source>
</reference>
<dbReference type="Pfam" id="PF24322">
    <property type="entry name" value="Tle3"/>
    <property type="match status" value="1"/>
</dbReference>
<dbReference type="Gene3D" id="3.40.50.1820">
    <property type="entry name" value="alpha/beta hydrolase"/>
    <property type="match status" value="1"/>
</dbReference>
<dbReference type="InterPro" id="IPR021692">
    <property type="entry name" value="Tle3_C"/>
</dbReference>
<accession>A0A1S1UAS9</accession>
<dbReference type="InterPro" id="IPR029058">
    <property type="entry name" value="AB_hydrolase_fold"/>
</dbReference>
<evidence type="ECO:0000259" key="2">
    <source>
        <dbReference type="Pfam" id="PF11678"/>
    </source>
</evidence>
<dbReference type="Pfam" id="PF11678">
    <property type="entry name" value="Tle3_C"/>
    <property type="match status" value="1"/>
</dbReference>
<proteinExistence type="predicted"/>
<name>A0A1S1UAS9_9BURK</name>
<feature type="region of interest" description="Disordered" evidence="1">
    <location>
        <begin position="675"/>
        <end position="711"/>
    </location>
</feature>
<dbReference type="InterPro" id="IPR056221">
    <property type="entry name" value="Tle3_ab_dom"/>
</dbReference>
<feature type="domain" description="T6SS Tle3 phospholipase effector alpha/beta" evidence="3">
    <location>
        <begin position="37"/>
        <end position="373"/>
    </location>
</feature>
<evidence type="ECO:0000313" key="5">
    <source>
        <dbReference type="Proteomes" id="UP000179840"/>
    </source>
</evidence>
<evidence type="ECO:0000256" key="1">
    <source>
        <dbReference type="SAM" id="MobiDB-lite"/>
    </source>
</evidence>
<dbReference type="AlphaFoldDB" id="A0A1S1UAS9"/>
<organism evidence="4 5">
    <name type="scientific">Janthinobacterium lividum</name>
    <dbReference type="NCBI Taxonomy" id="29581"/>
    <lineage>
        <taxon>Bacteria</taxon>
        <taxon>Pseudomonadati</taxon>
        <taxon>Pseudomonadota</taxon>
        <taxon>Betaproteobacteria</taxon>
        <taxon>Burkholderiales</taxon>
        <taxon>Oxalobacteraceae</taxon>
        <taxon>Janthinobacterium</taxon>
    </lineage>
</organism>